<dbReference type="InterPro" id="IPR000182">
    <property type="entry name" value="GNAT_dom"/>
</dbReference>
<dbReference type="GO" id="GO:0016747">
    <property type="term" value="F:acyltransferase activity, transferring groups other than amino-acyl groups"/>
    <property type="evidence" value="ECO:0007669"/>
    <property type="project" value="InterPro"/>
</dbReference>
<dbReference type="Proteomes" id="UP000095401">
    <property type="component" value="Chromosome"/>
</dbReference>
<dbReference type="InterPro" id="IPR050832">
    <property type="entry name" value="Bact_Acetyltransf"/>
</dbReference>
<dbReference type="PROSITE" id="PS51186">
    <property type="entry name" value="GNAT"/>
    <property type="match status" value="1"/>
</dbReference>
<feature type="domain" description="N-acetyltransferase" evidence="3">
    <location>
        <begin position="4"/>
        <end position="175"/>
    </location>
</feature>
<evidence type="ECO:0000259" key="3">
    <source>
        <dbReference type="PROSITE" id="PS51186"/>
    </source>
</evidence>
<evidence type="ECO:0000313" key="5">
    <source>
        <dbReference type="Proteomes" id="UP000095401"/>
    </source>
</evidence>
<evidence type="ECO:0000313" key="4">
    <source>
        <dbReference type="EMBL" id="AOU99296.1"/>
    </source>
</evidence>
<dbReference type="KEGG" id="aprs:BI364_16380"/>
<dbReference type="SUPFAM" id="SSF55729">
    <property type="entry name" value="Acyl-CoA N-acyltransferases (Nat)"/>
    <property type="match status" value="1"/>
</dbReference>
<dbReference type="InterPro" id="IPR016181">
    <property type="entry name" value="Acyl_CoA_acyltransferase"/>
</dbReference>
<evidence type="ECO:0000256" key="2">
    <source>
        <dbReference type="ARBA" id="ARBA00023315"/>
    </source>
</evidence>
<evidence type="ECO:0000256" key="1">
    <source>
        <dbReference type="ARBA" id="ARBA00022679"/>
    </source>
</evidence>
<sequence length="176" mass="19911">MSKPHIRIARPDDAIAIARIHVEAWRATYPGMMPQAHLDGLNAGESALRWMRVLSADNPATQVVLALDGHEHVAGFCVYGSSRDTDADAAPGELIALNIHPGAWRRGHGRRLCASVFEHAHAVGWQAITLWVVRDNHRARRFYEKQGFTSDRTEKQDPRFLDGKVHEVRYRRIFTD</sequence>
<dbReference type="Pfam" id="PF00583">
    <property type="entry name" value="Acetyltransf_1"/>
    <property type="match status" value="1"/>
</dbReference>
<reference evidence="5" key="1">
    <citation type="submission" date="2016-09" db="EMBL/GenBank/DDBJ databases">
        <title>Acidihalobacter prosperus F5.</title>
        <authorList>
            <person name="Khaleque H.N."/>
            <person name="Ramsay J.P."/>
            <person name="Kaksonen A.H."/>
            <person name="Boxall N.J."/>
            <person name="Watkin E.L.J."/>
        </authorList>
    </citation>
    <scope>NUCLEOTIDE SEQUENCE [LARGE SCALE GENOMIC DNA]</scope>
    <source>
        <strain evidence="5">F5</strain>
    </source>
</reference>
<dbReference type="PANTHER" id="PTHR43877">
    <property type="entry name" value="AMINOALKYLPHOSPHONATE N-ACETYLTRANSFERASE-RELATED-RELATED"/>
    <property type="match status" value="1"/>
</dbReference>
<gene>
    <name evidence="4" type="ORF">BI364_16380</name>
</gene>
<keyword evidence="2" id="KW-0012">Acyltransferase</keyword>
<proteinExistence type="predicted"/>
<dbReference type="EMBL" id="CP017415">
    <property type="protein sequence ID" value="AOU99296.1"/>
    <property type="molecule type" value="Genomic_DNA"/>
</dbReference>
<organism evidence="4 5">
    <name type="scientific">Acidihalobacter yilgarnensis</name>
    <dbReference type="NCBI Taxonomy" id="2819280"/>
    <lineage>
        <taxon>Bacteria</taxon>
        <taxon>Pseudomonadati</taxon>
        <taxon>Pseudomonadota</taxon>
        <taxon>Gammaproteobacteria</taxon>
        <taxon>Chromatiales</taxon>
        <taxon>Ectothiorhodospiraceae</taxon>
        <taxon>Acidihalobacter</taxon>
    </lineage>
</organism>
<protein>
    <recommendedName>
        <fullName evidence="3">N-acetyltransferase domain-containing protein</fullName>
    </recommendedName>
</protein>
<accession>A0A1D8IS51</accession>
<keyword evidence="5" id="KW-1185">Reference proteome</keyword>
<dbReference type="CDD" id="cd04301">
    <property type="entry name" value="NAT_SF"/>
    <property type="match status" value="1"/>
</dbReference>
<dbReference type="Gene3D" id="3.40.630.30">
    <property type="match status" value="1"/>
</dbReference>
<keyword evidence="1" id="KW-0808">Transferase</keyword>
<dbReference type="AlphaFoldDB" id="A0A1D8IS51"/>
<name>A0A1D8IS51_9GAMM</name>